<reference evidence="2 3" key="1">
    <citation type="submission" date="2018-11" db="EMBL/GenBank/DDBJ databases">
        <title>Sequencing the genomes of 1000 actinobacteria strains.</title>
        <authorList>
            <person name="Klenk H.-P."/>
        </authorList>
    </citation>
    <scope>NUCLEOTIDE SEQUENCE [LARGE SCALE GENOMIC DNA]</scope>
    <source>
        <strain evidence="2 3">DSM 11294</strain>
    </source>
</reference>
<dbReference type="Proteomes" id="UP000280668">
    <property type="component" value="Unassembled WGS sequence"/>
</dbReference>
<dbReference type="InterPro" id="IPR010310">
    <property type="entry name" value="T7SS_ESAT-6-like"/>
</dbReference>
<name>A0A3N2BDE7_9MICO</name>
<organism evidence="2 3">
    <name type="scientific">Bogoriella caseilytica</name>
    <dbReference type="NCBI Taxonomy" id="56055"/>
    <lineage>
        <taxon>Bacteria</taxon>
        <taxon>Bacillati</taxon>
        <taxon>Actinomycetota</taxon>
        <taxon>Actinomycetes</taxon>
        <taxon>Micrococcales</taxon>
        <taxon>Bogoriellaceae</taxon>
        <taxon>Bogoriella</taxon>
    </lineage>
</organism>
<dbReference type="SUPFAM" id="SSF140453">
    <property type="entry name" value="EsxAB dimer-like"/>
    <property type="match status" value="1"/>
</dbReference>
<dbReference type="AlphaFoldDB" id="A0A3N2BDE7"/>
<evidence type="ECO:0000313" key="2">
    <source>
        <dbReference type="EMBL" id="ROR73268.1"/>
    </source>
</evidence>
<protein>
    <recommendedName>
        <fullName evidence="1">ESAT-6-like protein</fullName>
    </recommendedName>
</protein>
<evidence type="ECO:0000313" key="3">
    <source>
        <dbReference type="Proteomes" id="UP000280668"/>
    </source>
</evidence>
<dbReference type="NCBIfam" id="TIGR03930">
    <property type="entry name" value="WXG100_ESAT6"/>
    <property type="match status" value="1"/>
</dbReference>
<gene>
    <name evidence="2" type="ORF">EDD31_1643</name>
</gene>
<keyword evidence="3" id="KW-1185">Reference proteome</keyword>
<dbReference type="Gene3D" id="1.10.287.1060">
    <property type="entry name" value="ESAT-6-like"/>
    <property type="match status" value="1"/>
</dbReference>
<dbReference type="RefSeq" id="WP_123303709.1">
    <property type="nucleotide sequence ID" value="NZ_RKHK01000001.1"/>
</dbReference>
<dbReference type="EMBL" id="RKHK01000001">
    <property type="protein sequence ID" value="ROR73268.1"/>
    <property type="molecule type" value="Genomic_DNA"/>
</dbReference>
<proteinExistence type="inferred from homology"/>
<evidence type="ECO:0000256" key="1">
    <source>
        <dbReference type="RuleBase" id="RU362001"/>
    </source>
</evidence>
<sequence length="96" mass="10287">MTQFTVDSGEILIAADRTRATATAIRGEVAAMMGHLTALQASWRGTASQTFDACAAQWQATQATVDTSLEQISHALDNAARMYEETETAARSMFGT</sequence>
<dbReference type="InterPro" id="IPR036689">
    <property type="entry name" value="ESAT-6-like_sf"/>
</dbReference>
<comment type="caution">
    <text evidence="2">The sequence shown here is derived from an EMBL/GenBank/DDBJ whole genome shotgun (WGS) entry which is preliminary data.</text>
</comment>
<accession>A0A3N2BDE7</accession>
<dbReference type="Pfam" id="PF06013">
    <property type="entry name" value="WXG100"/>
    <property type="match status" value="1"/>
</dbReference>
<comment type="similarity">
    <text evidence="1">Belongs to the WXG100 family.</text>
</comment>